<organism evidence="2 3">
    <name type="scientific">Caerostris extrusa</name>
    <name type="common">Bark spider</name>
    <name type="synonym">Caerostris bankana</name>
    <dbReference type="NCBI Taxonomy" id="172846"/>
    <lineage>
        <taxon>Eukaryota</taxon>
        <taxon>Metazoa</taxon>
        <taxon>Ecdysozoa</taxon>
        <taxon>Arthropoda</taxon>
        <taxon>Chelicerata</taxon>
        <taxon>Arachnida</taxon>
        <taxon>Araneae</taxon>
        <taxon>Araneomorphae</taxon>
        <taxon>Entelegynae</taxon>
        <taxon>Araneoidea</taxon>
        <taxon>Araneidae</taxon>
        <taxon>Caerostris</taxon>
    </lineage>
</organism>
<name>A0AAV4P2T0_CAEEX</name>
<evidence type="ECO:0000256" key="1">
    <source>
        <dbReference type="SAM" id="SignalP"/>
    </source>
</evidence>
<comment type="caution">
    <text evidence="2">The sequence shown here is derived from an EMBL/GenBank/DDBJ whole genome shotgun (WGS) entry which is preliminary data.</text>
</comment>
<keyword evidence="3" id="KW-1185">Reference proteome</keyword>
<protein>
    <recommendedName>
        <fullName evidence="4">Secreted protein</fullName>
    </recommendedName>
</protein>
<sequence length="88" mass="9943">MTPFCANNSPLITLLLTLKRFFSLAICGEEKEESPQKMLFGERETVRGAWRAEYHRFLSDGCQFGVTSSRLRPATEGAAHWPRRIGAV</sequence>
<gene>
    <name evidence="2" type="ORF">CEXT_547921</name>
</gene>
<feature type="signal peptide" evidence="1">
    <location>
        <begin position="1"/>
        <end position="27"/>
    </location>
</feature>
<dbReference type="Proteomes" id="UP001054945">
    <property type="component" value="Unassembled WGS sequence"/>
</dbReference>
<evidence type="ECO:0000313" key="2">
    <source>
        <dbReference type="EMBL" id="GIX89532.1"/>
    </source>
</evidence>
<feature type="chain" id="PRO_5043797627" description="Secreted protein" evidence="1">
    <location>
        <begin position="28"/>
        <end position="88"/>
    </location>
</feature>
<reference evidence="2 3" key="1">
    <citation type="submission" date="2021-06" db="EMBL/GenBank/DDBJ databases">
        <title>Caerostris extrusa draft genome.</title>
        <authorList>
            <person name="Kono N."/>
            <person name="Arakawa K."/>
        </authorList>
    </citation>
    <scope>NUCLEOTIDE SEQUENCE [LARGE SCALE GENOMIC DNA]</scope>
</reference>
<proteinExistence type="predicted"/>
<accession>A0AAV4P2T0</accession>
<evidence type="ECO:0008006" key="4">
    <source>
        <dbReference type="Google" id="ProtNLM"/>
    </source>
</evidence>
<dbReference type="EMBL" id="BPLR01003873">
    <property type="protein sequence ID" value="GIX89532.1"/>
    <property type="molecule type" value="Genomic_DNA"/>
</dbReference>
<evidence type="ECO:0000313" key="3">
    <source>
        <dbReference type="Proteomes" id="UP001054945"/>
    </source>
</evidence>
<dbReference type="AlphaFoldDB" id="A0AAV4P2T0"/>
<keyword evidence="1" id="KW-0732">Signal</keyword>